<keyword evidence="4" id="KW-0411">Iron-sulfur</keyword>
<dbReference type="AlphaFoldDB" id="A0A9P7YJR0"/>
<evidence type="ECO:0000256" key="1">
    <source>
        <dbReference type="ARBA" id="ARBA00001966"/>
    </source>
</evidence>
<accession>A0A9P7YJR0</accession>
<dbReference type="EMBL" id="MU251440">
    <property type="protein sequence ID" value="KAG9235144.1"/>
    <property type="molecule type" value="Genomic_DNA"/>
</dbReference>
<dbReference type="GO" id="GO:0005634">
    <property type="term" value="C:nucleus"/>
    <property type="evidence" value="ECO:0007669"/>
    <property type="project" value="TreeGrafter"/>
</dbReference>
<dbReference type="Gene3D" id="3.90.320.10">
    <property type="match status" value="1"/>
</dbReference>
<dbReference type="GO" id="GO:0045145">
    <property type="term" value="F:single-stranded DNA 5'-3' DNA exonuclease activity"/>
    <property type="evidence" value="ECO:0007669"/>
    <property type="project" value="InterPro"/>
</dbReference>
<dbReference type="GO" id="GO:0051539">
    <property type="term" value="F:4 iron, 4 sulfur cluster binding"/>
    <property type="evidence" value="ECO:0007669"/>
    <property type="project" value="UniProtKB-KW"/>
</dbReference>
<keyword evidence="9" id="KW-1185">Reference proteome</keyword>
<comment type="cofactor">
    <cofactor evidence="1">
        <name>[4Fe-4S] cluster</name>
        <dbReference type="ChEBI" id="CHEBI:49883"/>
    </cofactor>
</comment>
<feature type="region of interest" description="Disordered" evidence="7">
    <location>
        <begin position="81"/>
        <end position="105"/>
    </location>
</feature>
<keyword evidence="4" id="KW-0479">Metal-binding</keyword>
<dbReference type="PANTHER" id="PTHR14464">
    <property type="entry name" value="EXONUCLEASE V"/>
    <property type="match status" value="1"/>
</dbReference>
<keyword evidence="4" id="KW-0408">Iron</keyword>
<evidence type="ECO:0000313" key="9">
    <source>
        <dbReference type="Proteomes" id="UP000824998"/>
    </source>
</evidence>
<reference evidence="8" key="1">
    <citation type="journal article" date="2021" name="IMA Fungus">
        <title>Genomic characterization of three marine fungi, including Emericellopsis atlantica sp. nov. with signatures of a generalist lifestyle and marine biomass degradation.</title>
        <authorList>
            <person name="Hagestad O.C."/>
            <person name="Hou L."/>
            <person name="Andersen J.H."/>
            <person name="Hansen E.H."/>
            <person name="Altermark B."/>
            <person name="Li C."/>
            <person name="Kuhnert E."/>
            <person name="Cox R.J."/>
            <person name="Crous P.W."/>
            <person name="Spatafora J.W."/>
            <person name="Lail K."/>
            <person name="Amirebrahimi M."/>
            <person name="Lipzen A."/>
            <person name="Pangilinan J."/>
            <person name="Andreopoulos W."/>
            <person name="Hayes R.D."/>
            <person name="Ng V."/>
            <person name="Grigoriev I.V."/>
            <person name="Jackson S.A."/>
            <person name="Sutton T.D.S."/>
            <person name="Dobson A.D.W."/>
            <person name="Rama T."/>
        </authorList>
    </citation>
    <scope>NUCLEOTIDE SEQUENCE</scope>
    <source>
        <strain evidence="8">TRa018bII</strain>
    </source>
</reference>
<proteinExistence type="inferred from homology"/>
<organism evidence="8 9">
    <name type="scientific">Amylocarpus encephaloides</name>
    <dbReference type="NCBI Taxonomy" id="45428"/>
    <lineage>
        <taxon>Eukaryota</taxon>
        <taxon>Fungi</taxon>
        <taxon>Dikarya</taxon>
        <taxon>Ascomycota</taxon>
        <taxon>Pezizomycotina</taxon>
        <taxon>Leotiomycetes</taxon>
        <taxon>Helotiales</taxon>
        <taxon>Helotiales incertae sedis</taxon>
        <taxon>Amylocarpus</taxon>
    </lineage>
</organism>
<evidence type="ECO:0000256" key="2">
    <source>
        <dbReference type="ARBA" id="ARBA00009797"/>
    </source>
</evidence>
<dbReference type="GO" id="GO:0036297">
    <property type="term" value="P:interstrand cross-link repair"/>
    <property type="evidence" value="ECO:0007669"/>
    <property type="project" value="TreeGrafter"/>
</dbReference>
<dbReference type="GO" id="GO:0005739">
    <property type="term" value="C:mitochondrion"/>
    <property type="evidence" value="ECO:0007669"/>
    <property type="project" value="TreeGrafter"/>
</dbReference>
<gene>
    <name evidence="8" type="ORF">BJ875DRAFT_280980</name>
</gene>
<dbReference type="InterPro" id="IPR019190">
    <property type="entry name" value="EXOV"/>
</dbReference>
<sequence length="512" mass="57805">MASSVANIPSLEANLVDVESDYGSDFSPEQEQMVAYLLSARSIATEDNPIIDEVENDLPERKLCLPRVLGVKEELSLSQATRSAQEAIPHFTQSTGSREEATNSRNRVAHETLVEEPPKVPDVKSPDLRSPLERFRTKPKKALSVTDLISPAWCELQYWYSLTKHGKKRRTPAMKRGTAVHQKLEDQNHIRVPVETTTREDDWGLRIWNVIQGLRNLRETGITRELEVWGVVDGLAVNGVIDELTYTCPDANLEALHSKVVENEAPPTQATISDFFQSAGGTSIKDAAKQGRETKDTNKIYLCDVKTRSVRRLPNEVAFRPTRMQLMLYHQLILNLVIGTVDFRVFVDRHGLDAEKMFSDAFIASLGGSLNNEWISSQNSELQDLSQDSVDQLLSHNTLSLLWTFMLAEFKTTFPRGADSLGQVLKTEYRSSDTAEIMGVKTIIMDKEELKKYVDSELEWWRGKRPVAGVCEAEAFKCGMCEFAEICDWRIGKEEEVKEKVKRGRKKNTVTA</sequence>
<evidence type="ECO:0000256" key="3">
    <source>
        <dbReference type="ARBA" id="ARBA00011245"/>
    </source>
</evidence>
<comment type="subunit">
    <text evidence="3">Monomer.</text>
</comment>
<keyword evidence="6 8" id="KW-0378">Hydrolase</keyword>
<protein>
    <submittedName>
        <fullName evidence="8">Exonuclease V</fullName>
    </submittedName>
</protein>
<comment type="caution">
    <text evidence="8">The sequence shown here is derived from an EMBL/GenBank/DDBJ whole genome shotgun (WGS) entry which is preliminary data.</text>
</comment>
<dbReference type="InterPro" id="IPR011604">
    <property type="entry name" value="PDDEXK-like_dom_sf"/>
</dbReference>
<dbReference type="OrthoDB" id="354769at2759"/>
<evidence type="ECO:0000256" key="7">
    <source>
        <dbReference type="SAM" id="MobiDB-lite"/>
    </source>
</evidence>
<name>A0A9P7YJR0_9HELO</name>
<evidence type="ECO:0000313" key="8">
    <source>
        <dbReference type="EMBL" id="KAG9235144.1"/>
    </source>
</evidence>
<dbReference type="PANTHER" id="PTHR14464:SF4">
    <property type="entry name" value="EXONUCLEASE V"/>
    <property type="match status" value="1"/>
</dbReference>
<evidence type="ECO:0000256" key="6">
    <source>
        <dbReference type="ARBA" id="ARBA00022839"/>
    </source>
</evidence>
<dbReference type="Proteomes" id="UP000824998">
    <property type="component" value="Unassembled WGS sequence"/>
</dbReference>
<evidence type="ECO:0000256" key="4">
    <source>
        <dbReference type="ARBA" id="ARBA00022485"/>
    </source>
</evidence>
<keyword evidence="5" id="KW-0540">Nuclease</keyword>
<keyword evidence="6 8" id="KW-0269">Exonuclease</keyword>
<comment type="similarity">
    <text evidence="2">Belongs to the EXO5 family.</text>
</comment>
<keyword evidence="4" id="KW-0004">4Fe-4S</keyword>
<evidence type="ECO:0000256" key="5">
    <source>
        <dbReference type="ARBA" id="ARBA00022722"/>
    </source>
</evidence>
<dbReference type="Pfam" id="PF09810">
    <property type="entry name" value="Exo5"/>
    <property type="match status" value="1"/>
</dbReference>